<keyword evidence="2" id="KW-1185">Reference proteome</keyword>
<dbReference type="EMBL" id="CAWUPB010000793">
    <property type="protein sequence ID" value="CAK7324877.1"/>
    <property type="molecule type" value="Genomic_DNA"/>
</dbReference>
<name>A0AAV1QWD8_9ROSI</name>
<gene>
    <name evidence="1" type="ORF">DCAF_LOCUS2543</name>
</gene>
<dbReference type="AlphaFoldDB" id="A0AAV1QWD8"/>
<protein>
    <submittedName>
        <fullName evidence="1">Uncharacterized protein</fullName>
    </submittedName>
</protein>
<dbReference type="PANTHER" id="PTHR37181">
    <property type="entry name" value="F6A14.6 PROTEIN"/>
    <property type="match status" value="1"/>
</dbReference>
<sequence length="101" mass="10989">MASLNVDKVIISSAIIELNGPCPKASSLLGLQDCIWIPKLEDLVRYLGSVLDGNFSSLMLHLKFHEELKCIEALIGSLASEVKFTCSVANVIQTSRVNART</sequence>
<accession>A0AAV1QWD8</accession>
<organism evidence="1 2">
    <name type="scientific">Dovyalis caffra</name>
    <dbReference type="NCBI Taxonomy" id="77055"/>
    <lineage>
        <taxon>Eukaryota</taxon>
        <taxon>Viridiplantae</taxon>
        <taxon>Streptophyta</taxon>
        <taxon>Embryophyta</taxon>
        <taxon>Tracheophyta</taxon>
        <taxon>Spermatophyta</taxon>
        <taxon>Magnoliopsida</taxon>
        <taxon>eudicotyledons</taxon>
        <taxon>Gunneridae</taxon>
        <taxon>Pentapetalae</taxon>
        <taxon>rosids</taxon>
        <taxon>fabids</taxon>
        <taxon>Malpighiales</taxon>
        <taxon>Salicaceae</taxon>
        <taxon>Flacourtieae</taxon>
        <taxon>Dovyalis</taxon>
    </lineage>
</organism>
<evidence type="ECO:0000313" key="2">
    <source>
        <dbReference type="Proteomes" id="UP001314170"/>
    </source>
</evidence>
<dbReference type="Proteomes" id="UP001314170">
    <property type="component" value="Unassembled WGS sequence"/>
</dbReference>
<comment type="caution">
    <text evidence="1">The sequence shown here is derived from an EMBL/GenBank/DDBJ whole genome shotgun (WGS) entry which is preliminary data.</text>
</comment>
<evidence type="ECO:0000313" key="1">
    <source>
        <dbReference type="EMBL" id="CAK7324877.1"/>
    </source>
</evidence>
<reference evidence="1 2" key="1">
    <citation type="submission" date="2024-01" db="EMBL/GenBank/DDBJ databases">
        <authorList>
            <person name="Waweru B."/>
        </authorList>
    </citation>
    <scope>NUCLEOTIDE SEQUENCE [LARGE SCALE GENOMIC DNA]</scope>
</reference>
<proteinExistence type="predicted"/>
<dbReference type="PANTHER" id="PTHR37181:SF1">
    <property type="entry name" value="F6A14.6 PROTEIN"/>
    <property type="match status" value="1"/>
</dbReference>